<comment type="subcellular location">
    <subcellularLocation>
        <location evidence="1">Membrane</location>
        <topology evidence="1">Single-pass type I membrane protein</topology>
    </subcellularLocation>
</comment>
<name>A0AA88JD94_FICCA</name>
<proteinExistence type="predicted"/>
<keyword evidence="5" id="KW-0472">Membrane</keyword>
<organism evidence="8 9">
    <name type="scientific">Ficus carica</name>
    <name type="common">Common fig</name>
    <dbReference type="NCBI Taxonomy" id="3494"/>
    <lineage>
        <taxon>Eukaryota</taxon>
        <taxon>Viridiplantae</taxon>
        <taxon>Streptophyta</taxon>
        <taxon>Embryophyta</taxon>
        <taxon>Tracheophyta</taxon>
        <taxon>Spermatophyta</taxon>
        <taxon>Magnoliopsida</taxon>
        <taxon>eudicotyledons</taxon>
        <taxon>Gunneridae</taxon>
        <taxon>Pentapetalae</taxon>
        <taxon>rosids</taxon>
        <taxon>fabids</taxon>
        <taxon>Rosales</taxon>
        <taxon>Moraceae</taxon>
        <taxon>Ficeae</taxon>
        <taxon>Ficus</taxon>
    </lineage>
</organism>
<reference evidence="8" key="1">
    <citation type="submission" date="2023-07" db="EMBL/GenBank/DDBJ databases">
        <title>draft genome sequence of fig (Ficus carica).</title>
        <authorList>
            <person name="Takahashi T."/>
            <person name="Nishimura K."/>
        </authorList>
    </citation>
    <scope>NUCLEOTIDE SEQUENCE</scope>
</reference>
<keyword evidence="7" id="KW-0325">Glycoprotein</keyword>
<dbReference type="Proteomes" id="UP001187192">
    <property type="component" value="Unassembled WGS sequence"/>
</dbReference>
<evidence type="ECO:0000256" key="2">
    <source>
        <dbReference type="ARBA" id="ARBA00022692"/>
    </source>
</evidence>
<dbReference type="SUPFAM" id="SSF52047">
    <property type="entry name" value="RNI-like"/>
    <property type="match status" value="1"/>
</dbReference>
<keyword evidence="9" id="KW-1185">Reference proteome</keyword>
<dbReference type="Pfam" id="PF00560">
    <property type="entry name" value="LRR_1"/>
    <property type="match status" value="4"/>
</dbReference>
<dbReference type="PANTHER" id="PTHR48061:SF2">
    <property type="entry name" value="RECEPTOR LIKE PROTEIN 30-LIKE"/>
    <property type="match status" value="1"/>
</dbReference>
<keyword evidence="4" id="KW-1133">Transmembrane helix</keyword>
<evidence type="ECO:0000256" key="1">
    <source>
        <dbReference type="ARBA" id="ARBA00004479"/>
    </source>
</evidence>
<evidence type="ECO:0000313" key="9">
    <source>
        <dbReference type="Proteomes" id="UP001187192"/>
    </source>
</evidence>
<dbReference type="AlphaFoldDB" id="A0AA88JD94"/>
<evidence type="ECO:0000256" key="5">
    <source>
        <dbReference type="ARBA" id="ARBA00023136"/>
    </source>
</evidence>
<keyword evidence="2" id="KW-0812">Transmembrane</keyword>
<accession>A0AA88JD94</accession>
<dbReference type="EMBL" id="BTGU01014147">
    <property type="protein sequence ID" value="GMN72498.1"/>
    <property type="molecule type" value="Genomic_DNA"/>
</dbReference>
<evidence type="ECO:0000256" key="6">
    <source>
        <dbReference type="ARBA" id="ARBA00023170"/>
    </source>
</evidence>
<evidence type="ECO:0000256" key="4">
    <source>
        <dbReference type="ARBA" id="ARBA00022989"/>
    </source>
</evidence>
<evidence type="ECO:0000256" key="3">
    <source>
        <dbReference type="ARBA" id="ARBA00022729"/>
    </source>
</evidence>
<dbReference type="InterPro" id="IPR046956">
    <property type="entry name" value="RLP23-like"/>
</dbReference>
<keyword evidence="3" id="KW-0732">Signal</keyword>
<gene>
    <name evidence="8" type="ORF">TIFTF001_054209</name>
</gene>
<protein>
    <submittedName>
        <fullName evidence="8">Uncharacterized protein</fullName>
    </submittedName>
</protein>
<sequence length="242" mass="26569">MLADLRYLNLSNAGFVGQIPIDLSGLTGLVNLDLSTNFLLKLENPNLFMLIKNFSKLEELHLDGVDMSASGISASCMEYFPKRSSRLVISYTSFSGILPTSINNLKKLSLLELTENQFNGTLPNFMLPELVYLDLSMNNFTGPIPSFRMARNLMEIVLSHNGLTGAITLAHWEGLMKLVAVDLWNNSFSGSIPSSLFALPSLEEIRLSHNGFDGQLPEFTNPSSSLLAVLELSSNNLEGPIP</sequence>
<dbReference type="PANTHER" id="PTHR48061">
    <property type="entry name" value="LEUCINE-RICH REPEAT RECEPTOR PROTEIN KINASE EMS1-LIKE-RELATED"/>
    <property type="match status" value="1"/>
</dbReference>
<dbReference type="GO" id="GO:0016020">
    <property type="term" value="C:membrane"/>
    <property type="evidence" value="ECO:0007669"/>
    <property type="project" value="UniProtKB-SubCell"/>
</dbReference>
<keyword evidence="6" id="KW-0675">Receptor</keyword>
<comment type="caution">
    <text evidence="8">The sequence shown here is derived from an EMBL/GenBank/DDBJ whole genome shotgun (WGS) entry which is preliminary data.</text>
</comment>
<evidence type="ECO:0000313" key="8">
    <source>
        <dbReference type="EMBL" id="GMN72498.1"/>
    </source>
</evidence>
<dbReference type="InterPro" id="IPR001611">
    <property type="entry name" value="Leu-rich_rpt"/>
</dbReference>
<dbReference type="InterPro" id="IPR032675">
    <property type="entry name" value="LRR_dom_sf"/>
</dbReference>
<dbReference type="Gene3D" id="3.80.10.10">
    <property type="entry name" value="Ribonuclease Inhibitor"/>
    <property type="match status" value="3"/>
</dbReference>
<feature type="non-terminal residue" evidence="8">
    <location>
        <position position="1"/>
    </location>
</feature>
<evidence type="ECO:0000256" key="7">
    <source>
        <dbReference type="ARBA" id="ARBA00023180"/>
    </source>
</evidence>